<dbReference type="KEGG" id="hhg:XM38_036480"/>
<organism evidence="3 4">
    <name type="scientific">Halomicronema hongdechloris C2206</name>
    <dbReference type="NCBI Taxonomy" id="1641165"/>
    <lineage>
        <taxon>Bacteria</taxon>
        <taxon>Bacillati</taxon>
        <taxon>Cyanobacteriota</taxon>
        <taxon>Cyanophyceae</taxon>
        <taxon>Nodosilineales</taxon>
        <taxon>Nodosilineaceae</taxon>
        <taxon>Halomicronema</taxon>
    </lineage>
</organism>
<accession>A0A1Z3HQU7</accession>
<dbReference type="InterPro" id="IPR002347">
    <property type="entry name" value="SDR_fam"/>
</dbReference>
<reference evidence="3 4" key="1">
    <citation type="journal article" date="2016" name="Biochim. Biophys. Acta">
        <title>Characterization of red-shifted phycobilisomes isolated from the chlorophyll f-containing cyanobacterium Halomicronema hongdechloris.</title>
        <authorList>
            <person name="Li Y."/>
            <person name="Lin Y."/>
            <person name="Garvey C.J."/>
            <person name="Birch D."/>
            <person name="Corkery R.W."/>
            <person name="Loughlin P.C."/>
            <person name="Scheer H."/>
            <person name="Willows R.D."/>
            <person name="Chen M."/>
        </authorList>
    </citation>
    <scope>NUCLEOTIDE SEQUENCE [LARGE SCALE GENOMIC DNA]</scope>
    <source>
        <strain evidence="3 4">C2206</strain>
    </source>
</reference>
<sequence>MALPEADLFEMEYWELEQAKLNKAQAAPPLLGKVALVSGAASGIGRACAQTLERQGAAVVGLDLDARITEVGNTPTLVGIHGDVTVSTDLQRAVETAVERFGGLDILVANAGIFPPGQPIETMDAALWQKSLSVNLSSHQQLLTEAIPYLRHGIDPTVVVIASRNVLAPGPGAAAYSVAKAGLTQLARIAALELASDGIRVNILHPDCVYDTGIWSEEVLQARAEHYGLTVAEYKTRNLLKVDVSSAEVAELVCALASPLFAKTTGAQIPIDGGNERVI</sequence>
<evidence type="ECO:0000256" key="2">
    <source>
        <dbReference type="ARBA" id="ARBA00023002"/>
    </source>
</evidence>
<proteinExistence type="inferred from homology"/>
<evidence type="ECO:0000313" key="4">
    <source>
        <dbReference type="Proteomes" id="UP000191901"/>
    </source>
</evidence>
<dbReference type="Pfam" id="PF13561">
    <property type="entry name" value="adh_short_C2"/>
    <property type="match status" value="1"/>
</dbReference>
<dbReference type="PRINTS" id="PR00080">
    <property type="entry name" value="SDRFAMILY"/>
</dbReference>
<protein>
    <submittedName>
        <fullName evidence="3">Short-chain dehydrogenase family oxidoreductase</fullName>
    </submittedName>
</protein>
<comment type="similarity">
    <text evidence="1">Belongs to the short-chain dehydrogenases/reductases (SDR) family.</text>
</comment>
<keyword evidence="4" id="KW-1185">Reference proteome</keyword>
<dbReference type="Gene3D" id="3.40.50.720">
    <property type="entry name" value="NAD(P)-binding Rossmann-like Domain"/>
    <property type="match status" value="1"/>
</dbReference>
<evidence type="ECO:0000313" key="3">
    <source>
        <dbReference type="EMBL" id="ASC72690.1"/>
    </source>
</evidence>
<dbReference type="Proteomes" id="UP000191901">
    <property type="component" value="Chromosome"/>
</dbReference>
<dbReference type="PROSITE" id="PS00061">
    <property type="entry name" value="ADH_SHORT"/>
    <property type="match status" value="1"/>
</dbReference>
<gene>
    <name evidence="3" type="ORF">XM38_036480</name>
</gene>
<evidence type="ECO:0000256" key="1">
    <source>
        <dbReference type="ARBA" id="ARBA00006484"/>
    </source>
</evidence>
<dbReference type="PANTHER" id="PTHR24321:SF14">
    <property type="entry name" value="SHORT-CHAIN TYPE DEHYDROGENASE_REDUCTASE BLR2146-RELATED"/>
    <property type="match status" value="1"/>
</dbReference>
<dbReference type="PRINTS" id="PR00081">
    <property type="entry name" value="GDHRDH"/>
</dbReference>
<dbReference type="SUPFAM" id="SSF51735">
    <property type="entry name" value="NAD(P)-binding Rossmann-fold domains"/>
    <property type="match status" value="1"/>
</dbReference>
<keyword evidence="2" id="KW-0560">Oxidoreductase</keyword>
<dbReference type="PANTHER" id="PTHR24321">
    <property type="entry name" value="DEHYDROGENASES, SHORT CHAIN"/>
    <property type="match status" value="1"/>
</dbReference>
<dbReference type="FunFam" id="3.40.50.720:FF:000084">
    <property type="entry name" value="Short-chain dehydrogenase reductase"/>
    <property type="match status" value="1"/>
</dbReference>
<dbReference type="AlphaFoldDB" id="A0A1Z3HQU7"/>
<dbReference type="GO" id="GO:0016491">
    <property type="term" value="F:oxidoreductase activity"/>
    <property type="evidence" value="ECO:0007669"/>
    <property type="project" value="UniProtKB-KW"/>
</dbReference>
<dbReference type="EMBL" id="CP021983">
    <property type="protein sequence ID" value="ASC72690.1"/>
    <property type="molecule type" value="Genomic_DNA"/>
</dbReference>
<dbReference type="InterPro" id="IPR036291">
    <property type="entry name" value="NAD(P)-bd_dom_sf"/>
</dbReference>
<name>A0A1Z3HQU7_9CYAN</name>
<dbReference type="InterPro" id="IPR020904">
    <property type="entry name" value="Sc_DH/Rdtase_CS"/>
</dbReference>